<reference evidence="10" key="1">
    <citation type="journal article" date="2019" name="Int. J. Syst. Evol. Microbiol.">
        <title>The Global Catalogue of Microorganisms (GCM) 10K type strain sequencing project: providing services to taxonomists for standard genome sequencing and annotation.</title>
        <authorList>
            <consortium name="The Broad Institute Genomics Platform"/>
            <consortium name="The Broad Institute Genome Sequencing Center for Infectious Disease"/>
            <person name="Wu L."/>
            <person name="Ma J."/>
        </authorList>
    </citation>
    <scope>NUCLEOTIDE SEQUENCE [LARGE SCALE GENOMIC DNA]</scope>
    <source>
        <strain evidence="10">CGMCC 4.7237</strain>
    </source>
</reference>
<dbReference type="GO" id="GO:0016491">
    <property type="term" value="F:oxidoreductase activity"/>
    <property type="evidence" value="ECO:0007669"/>
    <property type="project" value="UniProtKB-KW"/>
</dbReference>
<dbReference type="Gene3D" id="1.20.140.10">
    <property type="entry name" value="Butyryl-CoA Dehydrogenase, subunit A, domain 3"/>
    <property type="match status" value="1"/>
</dbReference>
<dbReference type="SUPFAM" id="SSF56645">
    <property type="entry name" value="Acyl-CoA dehydrogenase NM domain-like"/>
    <property type="match status" value="1"/>
</dbReference>
<evidence type="ECO:0000256" key="4">
    <source>
        <dbReference type="ARBA" id="ARBA00022827"/>
    </source>
</evidence>
<dbReference type="Gene3D" id="1.10.540.10">
    <property type="entry name" value="Acyl-CoA dehydrogenase/oxidase, N-terminal domain"/>
    <property type="match status" value="1"/>
</dbReference>
<evidence type="ECO:0000256" key="2">
    <source>
        <dbReference type="ARBA" id="ARBA00009347"/>
    </source>
</evidence>
<sequence length="408" mass="41551">MSHALSAIVHDPVHHSVDDSLHDAPAAWGRRIGSTLVRPTAADRDRERRWDPALLAALAGAGGEGRPGAGLAGLLVPRTLGGGGLTSAQTAAVLEGLGEGARDPGLALAVAVHAVLATVPLRAFGTPWQRERYLPNTASGSWLGAVSLRQLHGGARPRTVTAVPAPEGGWTLRGTLDLVAGAPAAHHLLVVAAHEPGADGGEGGGATAFVVDMDTPGLRVDPGGPAAMPTCPWGTVVLDSCRVSDQAVLGTPGAAGSETEPLLAALDWVFTSAAWVGIMRALTRDCAGHVRRAELFGRPLASSQSVRQTLADLGTRCELASGLLQRAARQFDFGGRPTLADAAGVRLFAAQALRTVIGGASQLAGPDDPGGDRLLERAHRDALFFAAAGGGGAEVLRPVIAASLLELG</sequence>
<dbReference type="InterPro" id="IPR013786">
    <property type="entry name" value="AcylCoA_DH/ox_N"/>
</dbReference>
<evidence type="ECO:0000259" key="7">
    <source>
        <dbReference type="Pfam" id="PF02770"/>
    </source>
</evidence>
<keyword evidence="5 9" id="KW-0560">Oxidoreductase</keyword>
<evidence type="ECO:0000259" key="6">
    <source>
        <dbReference type="Pfam" id="PF00441"/>
    </source>
</evidence>
<dbReference type="InterPro" id="IPR009075">
    <property type="entry name" value="AcylCo_DH/oxidase_C"/>
</dbReference>
<dbReference type="PANTHER" id="PTHR43884:SF19">
    <property type="entry name" value="ACYL-COA DEHYDROGENASE FADE4-RELATED"/>
    <property type="match status" value="1"/>
</dbReference>
<comment type="cofactor">
    <cofactor evidence="1 5">
        <name>FAD</name>
        <dbReference type="ChEBI" id="CHEBI:57692"/>
    </cofactor>
</comment>
<feature type="domain" description="Acyl-CoA dehydrogenase/oxidase N-terminal" evidence="8">
    <location>
        <begin position="34"/>
        <end position="140"/>
    </location>
</feature>
<comment type="similarity">
    <text evidence="2 5">Belongs to the acyl-CoA dehydrogenase family.</text>
</comment>
<dbReference type="RefSeq" id="WP_386438768.1">
    <property type="nucleotide sequence ID" value="NZ_JBHSBB010000052.1"/>
</dbReference>
<evidence type="ECO:0000313" key="10">
    <source>
        <dbReference type="Proteomes" id="UP001595765"/>
    </source>
</evidence>
<feature type="domain" description="Acyl-CoA oxidase/dehydrogenase middle" evidence="7">
    <location>
        <begin position="161"/>
        <end position="241"/>
    </location>
</feature>
<evidence type="ECO:0000313" key="9">
    <source>
        <dbReference type="EMBL" id="MFC4036672.1"/>
    </source>
</evidence>
<dbReference type="PANTHER" id="PTHR43884">
    <property type="entry name" value="ACYL-COA DEHYDROGENASE"/>
    <property type="match status" value="1"/>
</dbReference>
<gene>
    <name evidence="9" type="ORF">ACFO3J_35320</name>
</gene>
<dbReference type="EC" id="1.-.-.-" evidence="9"/>
<keyword evidence="4 5" id="KW-0274">FAD</keyword>
<comment type="caution">
    <text evidence="9">The sequence shown here is derived from an EMBL/GenBank/DDBJ whole genome shotgun (WGS) entry which is preliminary data.</text>
</comment>
<feature type="domain" description="Acyl-CoA dehydrogenase/oxidase C-terminal" evidence="6">
    <location>
        <begin position="272"/>
        <end position="404"/>
    </location>
</feature>
<dbReference type="Pfam" id="PF00441">
    <property type="entry name" value="Acyl-CoA_dh_1"/>
    <property type="match status" value="1"/>
</dbReference>
<dbReference type="Proteomes" id="UP001595765">
    <property type="component" value="Unassembled WGS sequence"/>
</dbReference>
<evidence type="ECO:0000259" key="8">
    <source>
        <dbReference type="Pfam" id="PF02771"/>
    </source>
</evidence>
<evidence type="ECO:0000256" key="1">
    <source>
        <dbReference type="ARBA" id="ARBA00001974"/>
    </source>
</evidence>
<dbReference type="CDD" id="cd00567">
    <property type="entry name" value="ACAD"/>
    <property type="match status" value="1"/>
</dbReference>
<evidence type="ECO:0000256" key="5">
    <source>
        <dbReference type="RuleBase" id="RU362125"/>
    </source>
</evidence>
<keyword evidence="10" id="KW-1185">Reference proteome</keyword>
<name>A0ABV8HZY6_9ACTN</name>
<evidence type="ECO:0000256" key="3">
    <source>
        <dbReference type="ARBA" id="ARBA00022630"/>
    </source>
</evidence>
<dbReference type="InterPro" id="IPR006091">
    <property type="entry name" value="Acyl-CoA_Oxase/DH_mid-dom"/>
</dbReference>
<dbReference type="InterPro" id="IPR009100">
    <property type="entry name" value="AcylCoA_DH/oxidase_NM_dom_sf"/>
</dbReference>
<accession>A0ABV8HZY6</accession>
<dbReference type="Pfam" id="PF02771">
    <property type="entry name" value="Acyl-CoA_dh_N"/>
    <property type="match status" value="1"/>
</dbReference>
<dbReference type="EMBL" id="JBHSBB010000052">
    <property type="protein sequence ID" value="MFC4036672.1"/>
    <property type="molecule type" value="Genomic_DNA"/>
</dbReference>
<keyword evidence="3 5" id="KW-0285">Flavoprotein</keyword>
<dbReference type="SUPFAM" id="SSF47203">
    <property type="entry name" value="Acyl-CoA dehydrogenase C-terminal domain-like"/>
    <property type="match status" value="1"/>
</dbReference>
<dbReference type="Gene3D" id="2.40.110.10">
    <property type="entry name" value="Butyryl-CoA Dehydrogenase, subunit A, domain 2"/>
    <property type="match status" value="1"/>
</dbReference>
<dbReference type="Pfam" id="PF02770">
    <property type="entry name" value="Acyl-CoA_dh_M"/>
    <property type="match status" value="1"/>
</dbReference>
<dbReference type="InterPro" id="IPR046373">
    <property type="entry name" value="Acyl-CoA_Oxase/DH_mid-dom_sf"/>
</dbReference>
<dbReference type="InterPro" id="IPR036250">
    <property type="entry name" value="AcylCo_DH-like_C"/>
</dbReference>
<proteinExistence type="inferred from homology"/>
<protein>
    <submittedName>
        <fullName evidence="9">Acyl-CoA dehydrogenase family protein</fullName>
        <ecNumber evidence="9">1.-.-.-</ecNumber>
    </submittedName>
</protein>
<dbReference type="InterPro" id="IPR037069">
    <property type="entry name" value="AcylCoA_DH/ox_N_sf"/>
</dbReference>
<organism evidence="9 10">
    <name type="scientific">Streptomyces polygonati</name>
    <dbReference type="NCBI Taxonomy" id="1617087"/>
    <lineage>
        <taxon>Bacteria</taxon>
        <taxon>Bacillati</taxon>
        <taxon>Actinomycetota</taxon>
        <taxon>Actinomycetes</taxon>
        <taxon>Kitasatosporales</taxon>
        <taxon>Streptomycetaceae</taxon>
        <taxon>Streptomyces</taxon>
    </lineage>
</organism>